<gene>
    <name evidence="1" type="ORF">PMIN01_11877</name>
</gene>
<reference evidence="1" key="1">
    <citation type="journal article" date="2020" name="Mol. Plant Microbe Interact.">
        <title>Genome Sequence of the Biocontrol Agent Coniothyrium minitans strain Conio (IMI 134523).</title>
        <authorList>
            <person name="Patel D."/>
            <person name="Shittu T.A."/>
            <person name="Baroncelli R."/>
            <person name="Muthumeenakshi S."/>
            <person name="Osborne T.H."/>
            <person name="Janganan T.K."/>
            <person name="Sreenivasaprasad S."/>
        </authorList>
    </citation>
    <scope>NUCLEOTIDE SEQUENCE</scope>
    <source>
        <strain evidence="1">Conio</strain>
    </source>
</reference>
<evidence type="ECO:0000313" key="2">
    <source>
        <dbReference type="Proteomes" id="UP000756921"/>
    </source>
</evidence>
<organism evidence="1 2">
    <name type="scientific">Paraphaeosphaeria minitans</name>
    <dbReference type="NCBI Taxonomy" id="565426"/>
    <lineage>
        <taxon>Eukaryota</taxon>
        <taxon>Fungi</taxon>
        <taxon>Dikarya</taxon>
        <taxon>Ascomycota</taxon>
        <taxon>Pezizomycotina</taxon>
        <taxon>Dothideomycetes</taxon>
        <taxon>Pleosporomycetidae</taxon>
        <taxon>Pleosporales</taxon>
        <taxon>Massarineae</taxon>
        <taxon>Didymosphaeriaceae</taxon>
        <taxon>Paraphaeosphaeria</taxon>
    </lineage>
</organism>
<keyword evidence="2" id="KW-1185">Reference proteome</keyword>
<name>A0A9P6G6V0_9PLEO</name>
<dbReference type="Proteomes" id="UP000756921">
    <property type="component" value="Unassembled WGS sequence"/>
</dbReference>
<dbReference type="AlphaFoldDB" id="A0A9P6G6V0"/>
<proteinExistence type="predicted"/>
<evidence type="ECO:0000313" key="1">
    <source>
        <dbReference type="EMBL" id="KAF9729944.1"/>
    </source>
</evidence>
<sequence length="237" mass="27068">MPVWTNYSCFDGVCHVHKVTSEQNFMTVTLLLTQMLPNGFTESHTVATRWDELHPRHARSLSVCMGKSAVRNILGLKKLGRIPEGTIFARHSMHDQSCSGLTNRIWAEPSSHSAHGFLQRAVVTLQGTRESARWDDYVRWKKRTKKDGQRLPIPSWDIGLALQEMPCFELEQCWSHNEELCEQPSWWSDTDKDLLGKLTEQILNLKRYGIDSQSEQLPLFAICNGTSKTAREVLTDA</sequence>
<accession>A0A9P6G6V0</accession>
<dbReference type="EMBL" id="WJXW01000015">
    <property type="protein sequence ID" value="KAF9729944.1"/>
    <property type="molecule type" value="Genomic_DNA"/>
</dbReference>
<protein>
    <submittedName>
        <fullName evidence="1">Uncharacterized protein</fullName>
    </submittedName>
</protein>
<comment type="caution">
    <text evidence="1">The sequence shown here is derived from an EMBL/GenBank/DDBJ whole genome shotgun (WGS) entry which is preliminary data.</text>
</comment>